<dbReference type="Gene3D" id="3.30.1780.10">
    <property type="entry name" value="ornithine cyclodeaminase, domain 1"/>
    <property type="match status" value="1"/>
</dbReference>
<dbReference type="PANTHER" id="PTHR13812">
    <property type="entry name" value="KETIMINE REDUCTASE MU-CRYSTALLIN"/>
    <property type="match status" value="1"/>
</dbReference>
<protein>
    <submittedName>
        <fullName evidence="1">Ornithine cyclodeaminase family protein</fullName>
    </submittedName>
</protein>
<dbReference type="Proteomes" id="UP001211689">
    <property type="component" value="Unassembled WGS sequence"/>
</dbReference>
<dbReference type="InterPro" id="IPR003462">
    <property type="entry name" value="ODC_Mu_crystall"/>
</dbReference>
<dbReference type="RefSeq" id="WP_271472403.1">
    <property type="nucleotide sequence ID" value="NZ_JANEWF010000050.1"/>
</dbReference>
<reference evidence="1 2" key="1">
    <citation type="submission" date="2022-07" db="EMBL/GenBank/DDBJ databases">
        <title>Genome Analysis of Selected Gammaproteobacteria from Nigerian Food snails.</title>
        <authorList>
            <person name="Okafor A.C."/>
        </authorList>
    </citation>
    <scope>NUCLEOTIDE SEQUENCE [LARGE SCALE GENOMIC DNA]</scope>
    <source>
        <strain evidence="1 2">Awg 2</strain>
    </source>
</reference>
<name>A0ABT4YC86_METRE</name>
<keyword evidence="2" id="KW-1185">Reference proteome</keyword>
<dbReference type="PIRSF" id="PIRSF001439">
    <property type="entry name" value="CryM"/>
    <property type="match status" value="1"/>
</dbReference>
<accession>A0ABT4YC86</accession>
<dbReference type="SUPFAM" id="SSF51735">
    <property type="entry name" value="NAD(P)-binding Rossmann-fold domains"/>
    <property type="match status" value="1"/>
</dbReference>
<sequence>MRLTTKHFNQTAVRTIISARDLSPLLLEIYAAVSAGELENHPKFSLPIAASSTCLSFFNSMPAYLPRKRYAGIKWVSVKSENAQLNLPTVMGTIILNDPETGYPLAIMDGTWLSSWRTGVTAGMCAEYFSPTDSQVMTVIGPGANSAHALNYLLPKLPALQKVNVIGRTPVRTESFIEQFATPFPDTAFTQTDIATACAESDIVLVSTNAREPLLNGISFKAGACIVGANGFLDLGTDILEQVDLLVFDQRTTAMKRLQELSGVDLANRVNTELGEAVNRGYRHDKTRRVLAVPAGMAVIDLALAAHVYENASEGVLFDYQA</sequence>
<dbReference type="Gene3D" id="3.40.50.720">
    <property type="entry name" value="NAD(P)-binding Rossmann-like Domain"/>
    <property type="match status" value="1"/>
</dbReference>
<dbReference type="EMBL" id="JANEWF010000050">
    <property type="protein sequence ID" value="MDA8486507.1"/>
    <property type="molecule type" value="Genomic_DNA"/>
</dbReference>
<dbReference type="PANTHER" id="PTHR13812:SF19">
    <property type="entry name" value="KETIMINE REDUCTASE MU-CRYSTALLIN"/>
    <property type="match status" value="1"/>
</dbReference>
<dbReference type="InterPro" id="IPR036291">
    <property type="entry name" value="NAD(P)-bd_dom_sf"/>
</dbReference>
<comment type="caution">
    <text evidence="1">The sequence shown here is derived from an EMBL/GenBank/DDBJ whole genome shotgun (WGS) entry which is preliminary data.</text>
</comment>
<evidence type="ECO:0000313" key="1">
    <source>
        <dbReference type="EMBL" id="MDA8486507.1"/>
    </source>
</evidence>
<dbReference type="InterPro" id="IPR023401">
    <property type="entry name" value="ODC_N"/>
</dbReference>
<proteinExistence type="predicted"/>
<dbReference type="Pfam" id="PF02423">
    <property type="entry name" value="OCD_Mu_crystall"/>
    <property type="match status" value="1"/>
</dbReference>
<gene>
    <name evidence="1" type="ORF">NNO07_25860</name>
</gene>
<evidence type="ECO:0000313" key="2">
    <source>
        <dbReference type="Proteomes" id="UP001211689"/>
    </source>
</evidence>
<organism evidence="1 2">
    <name type="scientific">Metapseudomonas resinovorans</name>
    <name type="common">Pseudomonas resinovorans</name>
    <dbReference type="NCBI Taxonomy" id="53412"/>
    <lineage>
        <taxon>Bacteria</taxon>
        <taxon>Pseudomonadati</taxon>
        <taxon>Pseudomonadota</taxon>
        <taxon>Gammaproteobacteria</taxon>
        <taxon>Pseudomonadales</taxon>
        <taxon>Pseudomonadaceae</taxon>
        <taxon>Metapseudomonas</taxon>
    </lineage>
</organism>